<keyword evidence="2" id="KW-1133">Transmembrane helix</keyword>
<dbReference type="OrthoDB" id="5244024at2"/>
<sequence>MERALSEDDPKFASTLRGTRFARATRARIVLAAIVFAGGVALLLTGAITGGSHSSPTPGILIGVVGFVLMLASATIGLSAWKTRQAVAEGGQRPAPAEGDHPGLSLIQGGRKQRRPRAPRSGGSRGTFLQRLEQRWQRRRDQNGF</sequence>
<dbReference type="AlphaFoldDB" id="A0A3L8P2M8"/>
<feature type="compositionally biased region" description="Basic and acidic residues" evidence="1">
    <location>
        <begin position="132"/>
        <end position="145"/>
    </location>
</feature>
<feature type="region of interest" description="Disordered" evidence="1">
    <location>
        <begin position="88"/>
        <end position="145"/>
    </location>
</feature>
<feature type="transmembrane region" description="Helical" evidence="2">
    <location>
        <begin position="29"/>
        <end position="48"/>
    </location>
</feature>
<evidence type="ECO:0000256" key="2">
    <source>
        <dbReference type="SAM" id="Phobius"/>
    </source>
</evidence>
<evidence type="ECO:0000256" key="1">
    <source>
        <dbReference type="SAM" id="MobiDB-lite"/>
    </source>
</evidence>
<name>A0A3L8P2M8_9ACTN</name>
<keyword evidence="4" id="KW-1185">Reference proteome</keyword>
<proteinExistence type="predicted"/>
<evidence type="ECO:0000313" key="4">
    <source>
        <dbReference type="Proteomes" id="UP000281708"/>
    </source>
</evidence>
<keyword evidence="2" id="KW-0812">Transmembrane</keyword>
<gene>
    <name evidence="3" type="ORF">D9V37_10180</name>
</gene>
<keyword evidence="2" id="KW-0472">Membrane</keyword>
<accession>A0A3L8P2M8</accession>
<dbReference type="EMBL" id="RDBE01000007">
    <property type="protein sequence ID" value="RLV49414.1"/>
    <property type="molecule type" value="Genomic_DNA"/>
</dbReference>
<dbReference type="Pfam" id="PF11239">
    <property type="entry name" value="DUF3040"/>
    <property type="match status" value="1"/>
</dbReference>
<dbReference type="InterPro" id="IPR021401">
    <property type="entry name" value="DUF3040"/>
</dbReference>
<dbReference type="Proteomes" id="UP000281708">
    <property type="component" value="Unassembled WGS sequence"/>
</dbReference>
<comment type="caution">
    <text evidence="3">The sequence shown here is derived from an EMBL/GenBank/DDBJ whole genome shotgun (WGS) entry which is preliminary data.</text>
</comment>
<feature type="transmembrane region" description="Helical" evidence="2">
    <location>
        <begin position="60"/>
        <end position="81"/>
    </location>
</feature>
<protein>
    <submittedName>
        <fullName evidence="3">DUF3040 domain-containing protein</fullName>
    </submittedName>
</protein>
<reference evidence="3 4" key="1">
    <citation type="submission" date="2018-10" db="EMBL/GenBank/DDBJ databases">
        <title>Marmoricola sp. 4Q3S-7 whole genome shotgun sequence.</title>
        <authorList>
            <person name="Li F."/>
        </authorList>
    </citation>
    <scope>NUCLEOTIDE SEQUENCE [LARGE SCALE GENOMIC DNA]</scope>
    <source>
        <strain evidence="3 4">4Q3S-7</strain>
    </source>
</reference>
<evidence type="ECO:0000313" key="3">
    <source>
        <dbReference type="EMBL" id="RLV49414.1"/>
    </source>
</evidence>
<organism evidence="3 4">
    <name type="scientific">Nocardioides mangrovicus</name>
    <dbReference type="NCBI Taxonomy" id="2478913"/>
    <lineage>
        <taxon>Bacteria</taxon>
        <taxon>Bacillati</taxon>
        <taxon>Actinomycetota</taxon>
        <taxon>Actinomycetes</taxon>
        <taxon>Propionibacteriales</taxon>
        <taxon>Nocardioidaceae</taxon>
        <taxon>Nocardioides</taxon>
    </lineage>
</organism>